<dbReference type="InterPro" id="IPR001509">
    <property type="entry name" value="Epimerase_deHydtase"/>
</dbReference>
<evidence type="ECO:0000313" key="4">
    <source>
        <dbReference type="EMBL" id="AWI08384.1"/>
    </source>
</evidence>
<dbReference type="Proteomes" id="UP000244896">
    <property type="component" value="Chromosome"/>
</dbReference>
<evidence type="ECO:0000259" key="3">
    <source>
        <dbReference type="Pfam" id="PF08338"/>
    </source>
</evidence>
<dbReference type="OrthoDB" id="9801773at2"/>
<dbReference type="RefSeq" id="WP_108824189.1">
    <property type="nucleotide sequence ID" value="NZ_CP023004.1"/>
</dbReference>
<organism evidence="4 5">
    <name type="scientific">Ereboglobus luteus</name>
    <dbReference type="NCBI Taxonomy" id="1796921"/>
    <lineage>
        <taxon>Bacteria</taxon>
        <taxon>Pseudomonadati</taxon>
        <taxon>Verrucomicrobiota</taxon>
        <taxon>Opitutia</taxon>
        <taxon>Opitutales</taxon>
        <taxon>Opitutaceae</taxon>
        <taxon>Ereboglobus</taxon>
    </lineage>
</organism>
<proteinExistence type="inferred from homology"/>
<sequence>MTTHTLTTRIERPAEEVTAWLARPGAETRLTPHWAAANTPLKIFSTAIKSLDTSSCTVTEELRPPESLELAPATIEHYLACRHATLRNDIEQTAAYGAVRRLRIAVAGASGVIGRALTPFLQAQNHEVIPLARDPKTGGFNPDQLAQALPGIDAVINLAGASLAAAKWDQTQRDLIWESRAGATRALVAALATLKQRPFALLSASATGYYGSQGDKLLDETAPRGDGFLADVCHGWEYEANAAGEFGLRVACLRFGTVLTPDGDAFATRLPYFEKKLGAMLGHGRQWISWISIDDAIAAIYHSILTHACAGPVNITAPNPVPNAELVDTLAAALGKKRRSRTPRWLLRLRYGIDFANETMLASTRAIPAKLRDSGYNFRHPDLETALEQLL</sequence>
<dbReference type="InterPro" id="IPR036291">
    <property type="entry name" value="NAD(P)-bd_dom_sf"/>
</dbReference>
<dbReference type="NCBIfam" id="TIGR01777">
    <property type="entry name" value="yfcH"/>
    <property type="match status" value="1"/>
</dbReference>
<dbReference type="SUPFAM" id="SSF51735">
    <property type="entry name" value="NAD(P)-binding Rossmann-fold domains"/>
    <property type="match status" value="1"/>
</dbReference>
<protein>
    <submittedName>
        <fullName evidence="4">TIGR01777 family protein</fullName>
    </submittedName>
</protein>
<dbReference type="EMBL" id="CP023004">
    <property type="protein sequence ID" value="AWI08384.1"/>
    <property type="molecule type" value="Genomic_DNA"/>
</dbReference>
<dbReference type="KEGG" id="elut:CKA38_03175"/>
<comment type="similarity">
    <text evidence="1">Belongs to the NAD(P)-dependent epimerase/dehydratase family. SDR39U1 subfamily.</text>
</comment>
<dbReference type="Pfam" id="PF01370">
    <property type="entry name" value="Epimerase"/>
    <property type="match status" value="1"/>
</dbReference>
<gene>
    <name evidence="4" type="ORF">CKA38_03175</name>
</gene>
<feature type="domain" description="NAD-dependent epimerase/dehydratase" evidence="2">
    <location>
        <begin position="104"/>
        <end position="306"/>
    </location>
</feature>
<dbReference type="Pfam" id="PF08338">
    <property type="entry name" value="DUF1731"/>
    <property type="match status" value="1"/>
</dbReference>
<dbReference type="PANTHER" id="PTHR11092">
    <property type="entry name" value="SUGAR NUCLEOTIDE EPIMERASE RELATED"/>
    <property type="match status" value="1"/>
</dbReference>
<name>A0A2U8E113_9BACT</name>
<dbReference type="PANTHER" id="PTHR11092:SF0">
    <property type="entry name" value="EPIMERASE FAMILY PROTEIN SDR39U1"/>
    <property type="match status" value="1"/>
</dbReference>
<keyword evidence="5" id="KW-1185">Reference proteome</keyword>
<dbReference type="InterPro" id="IPR010099">
    <property type="entry name" value="SDR39U1"/>
</dbReference>
<dbReference type="Gene3D" id="3.40.50.720">
    <property type="entry name" value="NAD(P)-binding Rossmann-like Domain"/>
    <property type="match status" value="1"/>
</dbReference>
<dbReference type="InterPro" id="IPR013549">
    <property type="entry name" value="DUF1731"/>
</dbReference>
<evidence type="ECO:0000256" key="1">
    <source>
        <dbReference type="ARBA" id="ARBA00009353"/>
    </source>
</evidence>
<dbReference type="AlphaFoldDB" id="A0A2U8E113"/>
<evidence type="ECO:0000313" key="5">
    <source>
        <dbReference type="Proteomes" id="UP000244896"/>
    </source>
</evidence>
<evidence type="ECO:0000259" key="2">
    <source>
        <dbReference type="Pfam" id="PF01370"/>
    </source>
</evidence>
<reference evidence="4 5" key="1">
    <citation type="journal article" date="2018" name="Syst. Appl. Microbiol.">
        <title>Ereboglobus luteus gen. nov. sp. nov. from cockroach guts, and new insights into the oxygen relationship of the genera Opitutus and Didymococcus (Verrucomicrobia: Opitutaceae).</title>
        <authorList>
            <person name="Tegtmeier D."/>
            <person name="Belitz A."/>
            <person name="Radek R."/>
            <person name="Heimerl T."/>
            <person name="Brune A."/>
        </authorList>
    </citation>
    <scope>NUCLEOTIDE SEQUENCE [LARGE SCALE GENOMIC DNA]</scope>
    <source>
        <strain evidence="4 5">Ho45</strain>
    </source>
</reference>
<accession>A0A2U8E113</accession>
<feature type="domain" description="DUF1731" evidence="3">
    <location>
        <begin position="342"/>
        <end position="390"/>
    </location>
</feature>